<sequence>MAITFWDLTVPERRCLDRLSMDEPLSNMPGVGQPSVDRLIQFGLVEKSPNTPFVADMHYRRTVEGDQVYEKMWRANRIPR</sequence>
<dbReference type="Proteomes" id="UP000199615">
    <property type="component" value="Unassembled WGS sequence"/>
</dbReference>
<evidence type="ECO:0000313" key="1">
    <source>
        <dbReference type="EMBL" id="SEP20182.1"/>
    </source>
</evidence>
<dbReference type="EMBL" id="FODT01000010">
    <property type="protein sequence ID" value="SEP20182.1"/>
    <property type="molecule type" value="Genomic_DNA"/>
</dbReference>
<gene>
    <name evidence="1" type="ORF">SAMN05444123_11028</name>
</gene>
<organism evidence="1 2">
    <name type="scientific">Rhodopseudomonas pseudopalustris</name>
    <dbReference type="NCBI Taxonomy" id="1513892"/>
    <lineage>
        <taxon>Bacteria</taxon>
        <taxon>Pseudomonadati</taxon>
        <taxon>Pseudomonadota</taxon>
        <taxon>Alphaproteobacteria</taxon>
        <taxon>Hyphomicrobiales</taxon>
        <taxon>Nitrobacteraceae</taxon>
        <taxon>Rhodopseudomonas</taxon>
    </lineage>
</organism>
<accession>A0A1H8VXK6</accession>
<proteinExistence type="predicted"/>
<reference evidence="2" key="1">
    <citation type="submission" date="2016-10" db="EMBL/GenBank/DDBJ databases">
        <authorList>
            <person name="Varghese N."/>
            <person name="Submissions S."/>
        </authorList>
    </citation>
    <scope>NUCLEOTIDE SEQUENCE [LARGE SCALE GENOMIC DNA]</scope>
    <source>
        <strain evidence="2">DSM 123</strain>
    </source>
</reference>
<protein>
    <submittedName>
        <fullName evidence="1">Uncharacterized protein</fullName>
    </submittedName>
</protein>
<keyword evidence="2" id="KW-1185">Reference proteome</keyword>
<evidence type="ECO:0000313" key="2">
    <source>
        <dbReference type="Proteomes" id="UP000199615"/>
    </source>
</evidence>
<name>A0A1H8VXK6_9BRAD</name>
<dbReference type="AlphaFoldDB" id="A0A1H8VXK6"/>